<accession>A0A1I8ANP7</accession>
<dbReference type="AlphaFoldDB" id="A0A1I8ANP7"/>
<keyword evidence="1" id="KW-1185">Reference proteome</keyword>
<protein>
    <submittedName>
        <fullName evidence="2">Phospholipase</fullName>
    </submittedName>
</protein>
<dbReference type="Proteomes" id="UP000095287">
    <property type="component" value="Unplaced"/>
</dbReference>
<proteinExistence type="predicted"/>
<name>A0A1I8ANP7_9BILA</name>
<organism evidence="1 2">
    <name type="scientific">Steinernema glaseri</name>
    <dbReference type="NCBI Taxonomy" id="37863"/>
    <lineage>
        <taxon>Eukaryota</taxon>
        <taxon>Metazoa</taxon>
        <taxon>Ecdysozoa</taxon>
        <taxon>Nematoda</taxon>
        <taxon>Chromadorea</taxon>
        <taxon>Rhabditida</taxon>
        <taxon>Tylenchina</taxon>
        <taxon>Panagrolaimomorpha</taxon>
        <taxon>Strongyloidoidea</taxon>
        <taxon>Steinernematidae</taxon>
        <taxon>Steinernema</taxon>
    </lineage>
</organism>
<sequence>MTPHEHAVYQQYLRDLHSMTLPDAMERVRAANPLLHWKLNQIHTSNMKAAKRFANNMFLVPWAPFVPGFVQPYVPPVFP</sequence>
<dbReference type="WBParaSite" id="L893_g7652.t1">
    <property type="protein sequence ID" value="L893_g7652.t1"/>
    <property type="gene ID" value="L893_g7652"/>
</dbReference>
<evidence type="ECO:0000313" key="1">
    <source>
        <dbReference type="Proteomes" id="UP000095287"/>
    </source>
</evidence>
<evidence type="ECO:0000313" key="2">
    <source>
        <dbReference type="WBParaSite" id="L893_g7652.t1"/>
    </source>
</evidence>
<reference evidence="2" key="1">
    <citation type="submission" date="2016-11" db="UniProtKB">
        <authorList>
            <consortium name="WormBaseParasite"/>
        </authorList>
    </citation>
    <scope>IDENTIFICATION</scope>
</reference>